<evidence type="ECO:0000313" key="7">
    <source>
        <dbReference type="Proteomes" id="UP000219338"/>
    </source>
</evidence>
<evidence type="ECO:0000256" key="4">
    <source>
        <dbReference type="ARBA" id="ARBA00023136"/>
    </source>
</evidence>
<name>A0A284RP94_ARMOS</name>
<comment type="subcellular location">
    <subcellularLocation>
        <location evidence="1">Membrane</location>
        <topology evidence="1">Multi-pass membrane protein</topology>
    </subcellularLocation>
</comment>
<dbReference type="Proteomes" id="UP000219338">
    <property type="component" value="Unassembled WGS sequence"/>
</dbReference>
<dbReference type="AlphaFoldDB" id="A0A284RP94"/>
<keyword evidence="2 5" id="KW-0812">Transmembrane</keyword>
<dbReference type="OrthoDB" id="2585651at2759"/>
<feature type="transmembrane region" description="Helical" evidence="5">
    <location>
        <begin position="158"/>
        <end position="175"/>
    </location>
</feature>
<evidence type="ECO:0000256" key="5">
    <source>
        <dbReference type="SAM" id="Phobius"/>
    </source>
</evidence>
<feature type="transmembrane region" description="Helical" evidence="5">
    <location>
        <begin position="12"/>
        <end position="38"/>
    </location>
</feature>
<dbReference type="EMBL" id="FUEG01000012">
    <property type="protein sequence ID" value="SJL10548.1"/>
    <property type="molecule type" value="Genomic_DNA"/>
</dbReference>
<protein>
    <recommendedName>
        <fullName evidence="8">DUF1772-domain-containing protein</fullName>
    </recommendedName>
</protein>
<dbReference type="PANTHER" id="PTHR35042:SF1">
    <property type="entry name" value="DUF1772-DOMAIN-CONTAINING PROTEIN"/>
    <property type="match status" value="1"/>
</dbReference>
<dbReference type="Pfam" id="PF08592">
    <property type="entry name" value="Anthrone_oxy"/>
    <property type="match status" value="1"/>
</dbReference>
<organism evidence="6 7">
    <name type="scientific">Armillaria ostoyae</name>
    <name type="common">Armillaria root rot fungus</name>
    <dbReference type="NCBI Taxonomy" id="47428"/>
    <lineage>
        <taxon>Eukaryota</taxon>
        <taxon>Fungi</taxon>
        <taxon>Dikarya</taxon>
        <taxon>Basidiomycota</taxon>
        <taxon>Agaricomycotina</taxon>
        <taxon>Agaricomycetes</taxon>
        <taxon>Agaricomycetidae</taxon>
        <taxon>Agaricales</taxon>
        <taxon>Marasmiineae</taxon>
        <taxon>Physalacriaceae</taxon>
        <taxon>Armillaria</taxon>
    </lineage>
</organism>
<feature type="transmembrane region" description="Helical" evidence="5">
    <location>
        <begin position="59"/>
        <end position="79"/>
    </location>
</feature>
<evidence type="ECO:0008006" key="8">
    <source>
        <dbReference type="Google" id="ProtNLM"/>
    </source>
</evidence>
<gene>
    <name evidence="6" type="ORF">ARMOST_13935</name>
</gene>
<dbReference type="PANTHER" id="PTHR35042">
    <property type="entry name" value="ANTHRONE OXYGENASE ENCC"/>
    <property type="match status" value="1"/>
</dbReference>
<keyword evidence="4 5" id="KW-0472">Membrane</keyword>
<dbReference type="GO" id="GO:0016020">
    <property type="term" value="C:membrane"/>
    <property type="evidence" value="ECO:0007669"/>
    <property type="project" value="UniProtKB-SubCell"/>
</dbReference>
<feature type="transmembrane region" description="Helical" evidence="5">
    <location>
        <begin position="91"/>
        <end position="110"/>
    </location>
</feature>
<evidence type="ECO:0000256" key="2">
    <source>
        <dbReference type="ARBA" id="ARBA00022692"/>
    </source>
</evidence>
<keyword evidence="7" id="KW-1185">Reference proteome</keyword>
<accession>A0A284RP94</accession>
<reference evidence="7" key="1">
    <citation type="journal article" date="2017" name="Nat. Ecol. Evol.">
        <title>Genome expansion and lineage-specific genetic innovations in the forest pathogenic fungi Armillaria.</title>
        <authorList>
            <person name="Sipos G."/>
            <person name="Prasanna A.N."/>
            <person name="Walter M.C."/>
            <person name="O'Connor E."/>
            <person name="Balint B."/>
            <person name="Krizsan K."/>
            <person name="Kiss B."/>
            <person name="Hess J."/>
            <person name="Varga T."/>
            <person name="Slot J."/>
            <person name="Riley R."/>
            <person name="Boka B."/>
            <person name="Rigling D."/>
            <person name="Barry K."/>
            <person name="Lee J."/>
            <person name="Mihaltcheva S."/>
            <person name="LaButti K."/>
            <person name="Lipzen A."/>
            <person name="Waldron R."/>
            <person name="Moloney N.M."/>
            <person name="Sperisen C."/>
            <person name="Kredics L."/>
            <person name="Vagvoelgyi C."/>
            <person name="Patrignani A."/>
            <person name="Fitzpatrick D."/>
            <person name="Nagy I."/>
            <person name="Doyle S."/>
            <person name="Anderson J.B."/>
            <person name="Grigoriev I.V."/>
            <person name="Gueldener U."/>
            <person name="Muensterkoetter M."/>
            <person name="Nagy L.G."/>
        </authorList>
    </citation>
    <scope>NUCLEOTIDE SEQUENCE [LARGE SCALE GENOMIC DNA]</scope>
    <source>
        <strain evidence="7">C18/9</strain>
    </source>
</reference>
<proteinExistence type="predicted"/>
<evidence type="ECO:0000256" key="1">
    <source>
        <dbReference type="ARBA" id="ARBA00004141"/>
    </source>
</evidence>
<evidence type="ECO:0000313" key="6">
    <source>
        <dbReference type="EMBL" id="SJL10548.1"/>
    </source>
</evidence>
<evidence type="ECO:0000256" key="3">
    <source>
        <dbReference type="ARBA" id="ARBA00022989"/>
    </source>
</evidence>
<dbReference type="InterPro" id="IPR013901">
    <property type="entry name" value="Anthrone_oxy"/>
</dbReference>
<keyword evidence="3 5" id="KW-1133">Transmembrane helix</keyword>
<dbReference type="OMA" id="AFMMGTN"/>
<sequence length="176" mass="18891">MSDSTSVRAAQVIGIAGSAFVSGAILSISFVTVSALVAPPADSKVQYSYVVVQWRRLYTLGKSLIPPIATTAATAYTYAAYQMHPFPECGWYATAGVLTFGIVPFTLAVMKKTNDKLHDKAGVVDDIGLEGAEEAELLRTEKTEDLVTRWKWLNAQRGLFPLVGAIIGAVTTTIYA</sequence>